<dbReference type="PANTHER" id="PTHR11538:SF41">
    <property type="entry name" value="PHENYLALANINE--TRNA LIGASE, MITOCHONDRIAL"/>
    <property type="match status" value="1"/>
</dbReference>
<protein>
    <recommendedName>
        <fullName evidence="13">Phenylalanine--tRNA ligase alpha subunit</fullName>
        <ecNumber evidence="13">6.1.1.20</ecNumber>
    </recommendedName>
    <alternativeName>
        <fullName evidence="13">Phenylalanyl-tRNA synthetase alpha subunit</fullName>
        <shortName evidence="13">PheRS</shortName>
    </alternativeName>
</protein>
<gene>
    <name evidence="13" type="primary">pheS</name>
    <name evidence="15" type="ORF">CRV11_00950</name>
</gene>
<dbReference type="InterPro" id="IPR006195">
    <property type="entry name" value="aa-tRNA-synth_II"/>
</dbReference>
<feature type="binding site" evidence="13">
    <location>
        <position position="252"/>
    </location>
    <ligand>
        <name>Mg(2+)</name>
        <dbReference type="ChEBI" id="CHEBI:18420"/>
        <note>shared with beta subunit</note>
    </ligand>
</feature>
<dbReference type="EMBL" id="PDKS01000001">
    <property type="protein sequence ID" value="PPI87488.1"/>
    <property type="molecule type" value="Genomic_DNA"/>
</dbReference>
<evidence type="ECO:0000313" key="16">
    <source>
        <dbReference type="Proteomes" id="UP000296034"/>
    </source>
</evidence>
<dbReference type="InterPro" id="IPR004529">
    <property type="entry name" value="Phe-tRNA-synth_IIc_asu"/>
</dbReference>
<dbReference type="GO" id="GO:0006432">
    <property type="term" value="P:phenylalanyl-tRNA aminoacylation"/>
    <property type="evidence" value="ECO:0007669"/>
    <property type="project" value="UniProtKB-UniRule"/>
</dbReference>
<dbReference type="NCBIfam" id="TIGR00468">
    <property type="entry name" value="pheS"/>
    <property type="match status" value="1"/>
</dbReference>
<dbReference type="FunFam" id="3.30.930.10:FF:000003">
    <property type="entry name" value="Phenylalanine--tRNA ligase alpha subunit"/>
    <property type="match status" value="1"/>
</dbReference>
<keyword evidence="5 13" id="KW-0436">Ligase</keyword>
<keyword evidence="4 13" id="KW-0963">Cytoplasm</keyword>
<dbReference type="InterPro" id="IPR010978">
    <property type="entry name" value="tRNA-bd_arm"/>
</dbReference>
<evidence type="ECO:0000313" key="15">
    <source>
        <dbReference type="EMBL" id="PPI87488.1"/>
    </source>
</evidence>
<dbReference type="GO" id="GO:0005737">
    <property type="term" value="C:cytoplasm"/>
    <property type="evidence" value="ECO:0007669"/>
    <property type="project" value="UniProtKB-SubCell"/>
</dbReference>
<keyword evidence="8 13" id="KW-0067">ATP-binding</keyword>
<dbReference type="Pfam" id="PF02912">
    <property type="entry name" value="Phe_tRNA-synt_N"/>
    <property type="match status" value="1"/>
</dbReference>
<dbReference type="SUPFAM" id="SSF46589">
    <property type="entry name" value="tRNA-binding arm"/>
    <property type="match status" value="1"/>
</dbReference>
<evidence type="ECO:0000256" key="10">
    <source>
        <dbReference type="ARBA" id="ARBA00022917"/>
    </source>
</evidence>
<keyword evidence="11 13" id="KW-0030">Aminoacyl-tRNA synthetase</keyword>
<dbReference type="Proteomes" id="UP000296034">
    <property type="component" value="Unassembled WGS sequence"/>
</dbReference>
<keyword evidence="7 13" id="KW-0547">Nucleotide-binding</keyword>
<sequence>MSKLSDLIEEAIMTIENSKDISSLELARIKYLGKKGHIKKLIDSLNDTPSSKRAIEGEILNKAKNRIISHINDHKKKLESISLNLRLSQDQIDVSLPGRRIGNGGLHPITITMNHIEKFFTSLGFATISGFEIEDQYHNFDALNIPDYHPARTDHDTFWLNEFALLRTQTSGVQIRIMKNQKPPIRIISSGRVYRNDYDQSHTPMFHQVEGLIIDDDISFANLKQTIYDFLYNFFGECTKIRFRPSYFPFTEPSAEFDVMNNNNKWLEVLGCGLIHPKILDNMSINSEIYSGFAFGIGVERLAMLRYDIKDLRSFFENDLRFLKQFRSL</sequence>
<evidence type="ECO:0000256" key="7">
    <source>
        <dbReference type="ARBA" id="ARBA00022741"/>
    </source>
</evidence>
<organism evidence="15 16">
    <name type="scientific">Candidatus Pantoea edessiphila</name>
    <dbReference type="NCBI Taxonomy" id="2044610"/>
    <lineage>
        <taxon>Bacteria</taxon>
        <taxon>Pseudomonadati</taxon>
        <taxon>Pseudomonadota</taxon>
        <taxon>Gammaproteobacteria</taxon>
        <taxon>Enterobacterales</taxon>
        <taxon>Erwiniaceae</taxon>
        <taxon>Pantoea</taxon>
    </lineage>
</organism>
<proteinExistence type="inferred from homology"/>
<accession>A0A2P5SYS7</accession>
<evidence type="ECO:0000256" key="6">
    <source>
        <dbReference type="ARBA" id="ARBA00022723"/>
    </source>
</evidence>
<comment type="catalytic activity">
    <reaction evidence="12 13">
        <text>tRNA(Phe) + L-phenylalanine + ATP = L-phenylalanyl-tRNA(Phe) + AMP + diphosphate + H(+)</text>
        <dbReference type="Rhea" id="RHEA:19413"/>
        <dbReference type="Rhea" id="RHEA-COMP:9668"/>
        <dbReference type="Rhea" id="RHEA-COMP:9699"/>
        <dbReference type="ChEBI" id="CHEBI:15378"/>
        <dbReference type="ChEBI" id="CHEBI:30616"/>
        <dbReference type="ChEBI" id="CHEBI:33019"/>
        <dbReference type="ChEBI" id="CHEBI:58095"/>
        <dbReference type="ChEBI" id="CHEBI:78442"/>
        <dbReference type="ChEBI" id="CHEBI:78531"/>
        <dbReference type="ChEBI" id="CHEBI:456215"/>
        <dbReference type="EC" id="6.1.1.20"/>
    </reaction>
</comment>
<dbReference type="GO" id="GO:0000287">
    <property type="term" value="F:magnesium ion binding"/>
    <property type="evidence" value="ECO:0007669"/>
    <property type="project" value="UniProtKB-UniRule"/>
</dbReference>
<keyword evidence="6 13" id="KW-0479">Metal-binding</keyword>
<name>A0A2P5SYS7_9GAMM</name>
<dbReference type="InterPro" id="IPR022911">
    <property type="entry name" value="Phe_tRNA_ligase_alpha1_bac"/>
</dbReference>
<dbReference type="GO" id="GO:0005524">
    <property type="term" value="F:ATP binding"/>
    <property type="evidence" value="ECO:0007669"/>
    <property type="project" value="UniProtKB-UniRule"/>
</dbReference>
<dbReference type="Pfam" id="PF01409">
    <property type="entry name" value="tRNA-synt_2d"/>
    <property type="match status" value="1"/>
</dbReference>
<dbReference type="CDD" id="cd00496">
    <property type="entry name" value="PheRS_alpha_core"/>
    <property type="match status" value="1"/>
</dbReference>
<comment type="subcellular location">
    <subcellularLocation>
        <location evidence="1 13">Cytoplasm</location>
    </subcellularLocation>
</comment>
<dbReference type="SUPFAM" id="SSF55681">
    <property type="entry name" value="Class II aaRS and biotin synthetases"/>
    <property type="match status" value="1"/>
</dbReference>
<dbReference type="GO" id="GO:0004826">
    <property type="term" value="F:phenylalanine-tRNA ligase activity"/>
    <property type="evidence" value="ECO:0007669"/>
    <property type="project" value="UniProtKB-UniRule"/>
</dbReference>
<dbReference type="OrthoDB" id="9800719at2"/>
<comment type="cofactor">
    <cofactor evidence="13">
        <name>Mg(2+)</name>
        <dbReference type="ChEBI" id="CHEBI:18420"/>
    </cofactor>
    <text evidence="13">Binds 2 magnesium ions per tetramer.</text>
</comment>
<feature type="domain" description="Aminoacyl-transfer RNA synthetases class-II family profile" evidence="14">
    <location>
        <begin position="116"/>
        <end position="325"/>
    </location>
</feature>
<reference evidence="15 16" key="1">
    <citation type="journal article" date="2018" name="Genome Biol. Evol.">
        <title>Cladogenesis and Genomic Streamlining in Extracellular Endosymbionts of Tropical Stink Bugs.</title>
        <authorList>
            <person name="Otero-Bravo A."/>
            <person name="Goffredi S."/>
            <person name="Sabree Z.L."/>
        </authorList>
    </citation>
    <scope>NUCLEOTIDE SEQUENCE [LARGE SCALE GENOMIC DNA]</scope>
    <source>
        <strain evidence="15 16">SoET</strain>
    </source>
</reference>
<dbReference type="Gene3D" id="3.30.930.10">
    <property type="entry name" value="Bira Bifunctional Protein, Domain 2"/>
    <property type="match status" value="1"/>
</dbReference>
<dbReference type="PROSITE" id="PS50862">
    <property type="entry name" value="AA_TRNA_LIGASE_II"/>
    <property type="match status" value="1"/>
</dbReference>
<dbReference type="RefSeq" id="WP_136131483.1">
    <property type="nucleotide sequence ID" value="NZ_PDKS01000001.1"/>
</dbReference>
<evidence type="ECO:0000256" key="12">
    <source>
        <dbReference type="ARBA" id="ARBA00049255"/>
    </source>
</evidence>
<dbReference type="InterPro" id="IPR002319">
    <property type="entry name" value="Phenylalanyl-tRNA_Synthase"/>
</dbReference>
<evidence type="ECO:0000256" key="3">
    <source>
        <dbReference type="ARBA" id="ARBA00011209"/>
    </source>
</evidence>
<dbReference type="PANTHER" id="PTHR11538">
    <property type="entry name" value="PHENYLALANYL-TRNA SYNTHETASE"/>
    <property type="match status" value="1"/>
</dbReference>
<comment type="caution">
    <text evidence="15">The sequence shown here is derived from an EMBL/GenBank/DDBJ whole genome shotgun (WGS) entry which is preliminary data.</text>
</comment>
<evidence type="ECO:0000256" key="9">
    <source>
        <dbReference type="ARBA" id="ARBA00022842"/>
    </source>
</evidence>
<dbReference type="InterPro" id="IPR004188">
    <property type="entry name" value="Phe-tRNA_ligase_II_N"/>
</dbReference>
<dbReference type="AlphaFoldDB" id="A0A2P5SYS7"/>
<dbReference type="InterPro" id="IPR045864">
    <property type="entry name" value="aa-tRNA-synth_II/BPL/LPL"/>
</dbReference>
<keyword evidence="10 13" id="KW-0648">Protein biosynthesis</keyword>
<dbReference type="EC" id="6.1.1.20" evidence="13"/>
<dbReference type="HAMAP" id="MF_00281">
    <property type="entry name" value="Phe_tRNA_synth_alpha1"/>
    <property type="match status" value="1"/>
</dbReference>
<keyword evidence="9 13" id="KW-0460">Magnesium</keyword>
<comment type="subunit">
    <text evidence="3 13">Tetramer of two alpha and two beta subunits.</text>
</comment>
<evidence type="ECO:0000256" key="11">
    <source>
        <dbReference type="ARBA" id="ARBA00023146"/>
    </source>
</evidence>
<evidence type="ECO:0000256" key="1">
    <source>
        <dbReference type="ARBA" id="ARBA00004496"/>
    </source>
</evidence>
<evidence type="ECO:0000256" key="2">
    <source>
        <dbReference type="ARBA" id="ARBA00010207"/>
    </source>
</evidence>
<evidence type="ECO:0000259" key="14">
    <source>
        <dbReference type="PROSITE" id="PS50862"/>
    </source>
</evidence>
<evidence type="ECO:0000256" key="5">
    <source>
        <dbReference type="ARBA" id="ARBA00022598"/>
    </source>
</evidence>
<dbReference type="GO" id="GO:0000049">
    <property type="term" value="F:tRNA binding"/>
    <property type="evidence" value="ECO:0007669"/>
    <property type="project" value="InterPro"/>
</dbReference>
<evidence type="ECO:0000256" key="4">
    <source>
        <dbReference type="ARBA" id="ARBA00022490"/>
    </source>
</evidence>
<evidence type="ECO:0000256" key="13">
    <source>
        <dbReference type="HAMAP-Rule" id="MF_00281"/>
    </source>
</evidence>
<comment type="similarity">
    <text evidence="2 13">Belongs to the class-II aminoacyl-tRNA synthetase family. Phe-tRNA synthetase alpha subunit type 1 subfamily.</text>
</comment>
<evidence type="ECO:0000256" key="8">
    <source>
        <dbReference type="ARBA" id="ARBA00022840"/>
    </source>
</evidence>